<feature type="region of interest" description="Disordered" evidence="1">
    <location>
        <begin position="80"/>
        <end position="108"/>
    </location>
</feature>
<accession>A0A1S3W8G3</accession>
<reference evidence="4" key="1">
    <citation type="submission" date="2025-08" db="UniProtKB">
        <authorList>
            <consortium name="RefSeq"/>
        </authorList>
    </citation>
    <scope>IDENTIFICATION</scope>
</reference>
<feature type="signal peptide" evidence="2">
    <location>
        <begin position="1"/>
        <end position="23"/>
    </location>
</feature>
<dbReference type="SUPFAM" id="SSF54060">
    <property type="entry name" value="His-Me finger endonucleases"/>
    <property type="match status" value="1"/>
</dbReference>
<dbReference type="PANTHER" id="PTHR21472">
    <property type="entry name" value="ENDONUCLEASE DOMAIN-CONTAINING 1 PROTEIN ENDOD1"/>
    <property type="match status" value="1"/>
</dbReference>
<dbReference type="AlphaFoldDB" id="A0A1S3W8G3"/>
<proteinExistence type="predicted"/>
<dbReference type="GO" id="GO:0004519">
    <property type="term" value="F:endonuclease activity"/>
    <property type="evidence" value="ECO:0007669"/>
    <property type="project" value="UniProtKB-KW"/>
</dbReference>
<feature type="compositionally biased region" description="Pro residues" evidence="1">
    <location>
        <begin position="81"/>
        <end position="92"/>
    </location>
</feature>
<dbReference type="FunCoup" id="A0A1S3W8G3">
    <property type="interactions" value="631"/>
</dbReference>
<evidence type="ECO:0000256" key="2">
    <source>
        <dbReference type="SAM" id="SignalP"/>
    </source>
</evidence>
<dbReference type="InParanoid" id="A0A1S3W8G3"/>
<dbReference type="CTD" id="23052"/>
<dbReference type="OrthoDB" id="8572289at2759"/>
<dbReference type="eggNOG" id="ENOG502QQYK">
    <property type="taxonomic scope" value="Eukaryota"/>
</dbReference>
<dbReference type="Gene3D" id="3.40.570.10">
    <property type="entry name" value="Extracellular Endonuclease, subunit A"/>
    <property type="match status" value="1"/>
</dbReference>
<dbReference type="GeneID" id="103111451"/>
<evidence type="ECO:0000256" key="1">
    <source>
        <dbReference type="SAM" id="MobiDB-lite"/>
    </source>
</evidence>
<keyword evidence="4" id="KW-0255">Endonuclease</keyword>
<dbReference type="InterPro" id="IPR039015">
    <property type="entry name" value="ENDOD1"/>
</dbReference>
<name>A0A1S3W8G3_ERIEU</name>
<evidence type="ECO:0000313" key="3">
    <source>
        <dbReference type="Proteomes" id="UP001652624"/>
    </source>
</evidence>
<sequence>MGGCGALLLGAVLAAWAARAGRGADDGGFGACGGCFYSGTPPSLRAPDGLRLCQRSEGAPRLATLYSPGLRAPLYSALRAPAPPAPPGPRPAPRWLLHPKVDDPDSELEDGLEESQAVAMVPGLGTRQALSADYLGSEYERGQLWPLSLGSADGPDTWALTNAVPMRPWLRRRWHANLLGLLERALRPQCQPEDRLFLLAGAVPSGDTLQGRVALPAFLWLAACCAAPGGGWAMGFVQQPREDAVIEDLMLRDLEALLPSRPQLFQSHCAESEQDTERMKSILEVVNQLQAEDRAAQAQPGPPPSEAEEAAPQPPREAEEAPEEAAPPRKPLGPLGVLVKLLRLLWGLALGVLRATLQLLDFLCWQALGCVRGCLCRLGAFLLAIGGELLAVPWQALRVLGGVGRALLRMLCCLLKAVCRLLALPLRVLLDVAAFPLHTLGAVPLVCRDIALGLGGTLGLLLDAALGTAGGLCQLLFGVCRRFCFRAAAATTAADGSGEF</sequence>
<dbReference type="STRING" id="9365.ENSEEUP00000012084"/>
<dbReference type="InterPro" id="IPR044929">
    <property type="entry name" value="DNA/RNA_non-sp_Endonuclease_sf"/>
</dbReference>
<keyword evidence="4" id="KW-0540">Nuclease</keyword>
<evidence type="ECO:0000313" key="4">
    <source>
        <dbReference type="RefSeq" id="XP_016042607.2"/>
    </source>
</evidence>
<dbReference type="InterPro" id="IPR044925">
    <property type="entry name" value="His-Me_finger_sf"/>
</dbReference>
<dbReference type="RefSeq" id="XP_016042607.2">
    <property type="nucleotide sequence ID" value="XM_016187121.2"/>
</dbReference>
<protein>
    <submittedName>
        <fullName evidence="4">Endonuclease domain-containing 1 protein</fullName>
    </submittedName>
</protein>
<keyword evidence="3" id="KW-1185">Reference proteome</keyword>
<organism evidence="3 4">
    <name type="scientific">Erinaceus europaeus</name>
    <name type="common">Western European hedgehog</name>
    <dbReference type="NCBI Taxonomy" id="9365"/>
    <lineage>
        <taxon>Eukaryota</taxon>
        <taxon>Metazoa</taxon>
        <taxon>Chordata</taxon>
        <taxon>Craniata</taxon>
        <taxon>Vertebrata</taxon>
        <taxon>Euteleostomi</taxon>
        <taxon>Mammalia</taxon>
        <taxon>Eutheria</taxon>
        <taxon>Laurasiatheria</taxon>
        <taxon>Eulipotyphla</taxon>
        <taxon>Erinaceidae</taxon>
        <taxon>Erinaceinae</taxon>
        <taxon>Erinaceus</taxon>
    </lineage>
</organism>
<feature type="chain" id="PRO_5046295486" evidence="2">
    <location>
        <begin position="24"/>
        <end position="500"/>
    </location>
</feature>
<dbReference type="Proteomes" id="UP001652624">
    <property type="component" value="Chromosome 20"/>
</dbReference>
<keyword evidence="2" id="KW-0732">Signal</keyword>
<feature type="region of interest" description="Disordered" evidence="1">
    <location>
        <begin position="293"/>
        <end position="329"/>
    </location>
</feature>
<gene>
    <name evidence="4" type="primary">ENDOD1</name>
</gene>
<dbReference type="PANTHER" id="PTHR21472:SF8">
    <property type="entry name" value="ENDONUCLEASE DOMAIN-CONTAINING 1 PROTEIN"/>
    <property type="match status" value="1"/>
</dbReference>
<keyword evidence="4" id="KW-0378">Hydrolase</keyword>